<reference evidence="1 2" key="1">
    <citation type="submission" date="2023-05" db="EMBL/GenBank/DDBJ databases">
        <title>Microbacterium dauci sp.nov., Isolated from Carrot Rhizosphere Soil.</title>
        <authorList>
            <person name="Xiao Z."/>
            <person name="Zheng J."/>
        </authorList>
    </citation>
    <scope>NUCLEOTIDE SEQUENCE [LARGE SCALE GENOMIC DNA]</scope>
    <source>
        <strain evidence="1 2">LX3-4</strain>
    </source>
</reference>
<proteinExistence type="predicted"/>
<dbReference type="Proteomes" id="UP001321481">
    <property type="component" value="Unassembled WGS sequence"/>
</dbReference>
<gene>
    <name evidence="1" type="ORF">QNI14_02205</name>
</gene>
<evidence type="ECO:0000313" key="2">
    <source>
        <dbReference type="Proteomes" id="UP001321481"/>
    </source>
</evidence>
<name>A0ABT6ZAR9_9MICO</name>
<keyword evidence="2" id="KW-1185">Reference proteome</keyword>
<organism evidence="1 2">
    <name type="scientific">Microbacterium dauci</name>
    <dbReference type="NCBI Taxonomy" id="3048008"/>
    <lineage>
        <taxon>Bacteria</taxon>
        <taxon>Bacillati</taxon>
        <taxon>Actinomycetota</taxon>
        <taxon>Actinomycetes</taxon>
        <taxon>Micrococcales</taxon>
        <taxon>Microbacteriaceae</taxon>
        <taxon>Microbacterium</taxon>
    </lineage>
</organism>
<dbReference type="EMBL" id="JASJND010000001">
    <property type="protein sequence ID" value="MDJ1113261.1"/>
    <property type="molecule type" value="Genomic_DNA"/>
</dbReference>
<protein>
    <submittedName>
        <fullName evidence="1">Uncharacterized protein</fullName>
    </submittedName>
</protein>
<comment type="caution">
    <text evidence="1">The sequence shown here is derived from an EMBL/GenBank/DDBJ whole genome shotgun (WGS) entry which is preliminary data.</text>
</comment>
<accession>A0ABT6ZAR9</accession>
<sequence>MRTMRLELIDFMWPLRGWHHVGERGWRSINVLLQPNGALWDGEQLQYVYDVRSHPKVGWGAYFRSAFSALPDVPAGQADPFFITKDRLVNRNVDALRENVGLPIATAIQDGEPRRELTWIIGQRLPQLIDD</sequence>
<evidence type="ECO:0000313" key="1">
    <source>
        <dbReference type="EMBL" id="MDJ1113261.1"/>
    </source>
</evidence>